<keyword evidence="3" id="KW-0175">Coiled coil</keyword>
<dbReference type="InterPro" id="IPR052404">
    <property type="entry name" value="SPP1-like_terminase"/>
</dbReference>
<reference evidence="4 5" key="1">
    <citation type="submission" date="2023-03" db="EMBL/GenBank/DDBJ databases">
        <title>Bacillus Genome Sequencing.</title>
        <authorList>
            <person name="Dunlap C."/>
        </authorList>
    </citation>
    <scope>NUCLEOTIDE SEQUENCE [LARGE SCALE GENOMIC DNA]</scope>
    <source>
        <strain evidence="4 5">NRS-1717</strain>
    </source>
</reference>
<dbReference type="RefSeq" id="WP_328014509.1">
    <property type="nucleotide sequence ID" value="NZ_JARTFS010000001.1"/>
</dbReference>
<sequence>MNWEEIRKEYETSDITLKALAEKHDIKLGTLKSRKSRDAKDGNEWIKDATLSEKVATKKERKVMIENDELTEQQKLFCLYYINTFNATKSYQKAYKCNYNTANSEGYKLLVNPCIKKEIRRLKAQMQSELFVDATDTTKMFIEAAFADITDFVEFGKKEVPVIGMYGPIKDKETGELLTEEVNFVDLKPSSEVNGQLITEIKQGKDGVSIKLLDKMKSIQELQKRLLSVDELKVEIIKQQLKKLERENSDERSVESKLEELFDKLEGVYRDAE</sequence>
<evidence type="ECO:0000313" key="4">
    <source>
        <dbReference type="EMBL" id="MED4399788.1"/>
    </source>
</evidence>
<keyword evidence="5" id="KW-1185">Reference proteome</keyword>
<protein>
    <submittedName>
        <fullName evidence="4">Terminase small subunit</fullName>
    </submittedName>
</protein>
<feature type="coiled-coil region" evidence="3">
    <location>
        <begin position="227"/>
        <end position="264"/>
    </location>
</feature>
<organism evidence="4 5">
    <name type="scientific">Metabacillus fastidiosus</name>
    <dbReference type="NCBI Taxonomy" id="1458"/>
    <lineage>
        <taxon>Bacteria</taxon>
        <taxon>Bacillati</taxon>
        <taxon>Bacillota</taxon>
        <taxon>Bacilli</taxon>
        <taxon>Bacillales</taxon>
        <taxon>Bacillaceae</taxon>
        <taxon>Metabacillus</taxon>
    </lineage>
</organism>
<dbReference type="Pfam" id="PF03592">
    <property type="entry name" value="Terminase_2"/>
    <property type="match status" value="1"/>
</dbReference>
<evidence type="ECO:0000313" key="5">
    <source>
        <dbReference type="Proteomes" id="UP001342826"/>
    </source>
</evidence>
<evidence type="ECO:0000256" key="2">
    <source>
        <dbReference type="ARBA" id="ARBA00023219"/>
    </source>
</evidence>
<dbReference type="EMBL" id="JARTFS010000001">
    <property type="protein sequence ID" value="MED4399788.1"/>
    <property type="molecule type" value="Genomic_DNA"/>
</dbReference>
<evidence type="ECO:0000256" key="1">
    <source>
        <dbReference type="ARBA" id="ARBA00022612"/>
    </source>
</evidence>
<keyword evidence="2" id="KW-0231">Viral genome packaging</keyword>
<dbReference type="PANTHER" id="PTHR41328:SF3">
    <property type="entry name" value="PBSX PHAGE TERMINASE SMALL SUBUNIT"/>
    <property type="match status" value="1"/>
</dbReference>
<dbReference type="PANTHER" id="PTHR41328">
    <property type="entry name" value="TERMINASE SMALL SUBUNIT-RELATED"/>
    <property type="match status" value="1"/>
</dbReference>
<name>A0ABU6NRK7_9BACI</name>
<gene>
    <name evidence="4" type="ORF">P9271_00240</name>
</gene>
<dbReference type="Proteomes" id="UP001342826">
    <property type="component" value="Unassembled WGS sequence"/>
</dbReference>
<accession>A0ABU6NRK7</accession>
<evidence type="ECO:0000256" key="3">
    <source>
        <dbReference type="SAM" id="Coils"/>
    </source>
</evidence>
<comment type="caution">
    <text evidence="4">The sequence shown here is derived from an EMBL/GenBank/DDBJ whole genome shotgun (WGS) entry which is preliminary data.</text>
</comment>
<dbReference type="InterPro" id="IPR038713">
    <property type="entry name" value="Terminase_Gp1_N_sf"/>
</dbReference>
<dbReference type="InterPro" id="IPR005335">
    <property type="entry name" value="Terminase_ssu"/>
</dbReference>
<proteinExistence type="predicted"/>
<keyword evidence="1" id="KW-1188">Viral release from host cell</keyword>
<dbReference type="Gene3D" id="1.10.10.1400">
    <property type="entry name" value="Terminase, small subunit, N-terminal DNA-binding domain, HTH motif"/>
    <property type="match status" value="1"/>
</dbReference>